<dbReference type="InterPro" id="IPR005495">
    <property type="entry name" value="LptG/LptF_permease"/>
</dbReference>
<dbReference type="PANTHER" id="PTHR33529:SF2">
    <property type="entry name" value="LIPOPOLYSACCHARIDE EXPORT SYSTEM PERMEASE PROTEIN LPTG"/>
    <property type="match status" value="1"/>
</dbReference>
<keyword evidence="3 6" id="KW-0812">Transmembrane</keyword>
<dbReference type="InterPro" id="IPR030923">
    <property type="entry name" value="LptG"/>
</dbReference>
<keyword evidence="8" id="KW-1185">Reference proteome</keyword>
<dbReference type="NCBIfam" id="TIGR04408">
    <property type="entry name" value="LptG_lptG"/>
    <property type="match status" value="1"/>
</dbReference>
<evidence type="ECO:0000256" key="5">
    <source>
        <dbReference type="ARBA" id="ARBA00023136"/>
    </source>
</evidence>
<evidence type="ECO:0000256" key="4">
    <source>
        <dbReference type="ARBA" id="ARBA00022989"/>
    </source>
</evidence>
<keyword evidence="2" id="KW-1003">Cell membrane</keyword>
<reference evidence="8" key="1">
    <citation type="submission" date="2019-11" db="EMBL/GenBank/DDBJ databases">
        <title>Isolation and characterization of a novel species in the genus Sulfuriferula.</title>
        <authorList>
            <person name="Mochizuki J."/>
            <person name="Kojima H."/>
            <person name="Fukui M."/>
        </authorList>
    </citation>
    <scope>NUCLEOTIDE SEQUENCE [LARGE SCALE GENOMIC DNA]</scope>
    <source>
        <strain evidence="8">SGTM</strain>
    </source>
</reference>
<evidence type="ECO:0000256" key="6">
    <source>
        <dbReference type="SAM" id="Phobius"/>
    </source>
</evidence>
<organism evidence="7 8">
    <name type="scientific">Sulfuriferula nivalis</name>
    <dbReference type="NCBI Taxonomy" id="2675298"/>
    <lineage>
        <taxon>Bacteria</taxon>
        <taxon>Pseudomonadati</taxon>
        <taxon>Pseudomonadota</taxon>
        <taxon>Betaproteobacteria</taxon>
        <taxon>Nitrosomonadales</taxon>
        <taxon>Sulfuricellaceae</taxon>
        <taxon>Sulfuriferula</taxon>
    </lineage>
</organism>
<feature type="transmembrane region" description="Helical" evidence="6">
    <location>
        <begin position="50"/>
        <end position="78"/>
    </location>
</feature>
<feature type="transmembrane region" description="Helical" evidence="6">
    <location>
        <begin position="330"/>
        <end position="351"/>
    </location>
</feature>
<evidence type="ECO:0000256" key="3">
    <source>
        <dbReference type="ARBA" id="ARBA00022692"/>
    </source>
</evidence>
<dbReference type="GO" id="GO:0055085">
    <property type="term" value="P:transmembrane transport"/>
    <property type="evidence" value="ECO:0007669"/>
    <property type="project" value="InterPro"/>
</dbReference>
<dbReference type="Pfam" id="PF03739">
    <property type="entry name" value="LptF_LptG"/>
    <property type="match status" value="1"/>
</dbReference>
<dbReference type="KEGG" id="sniv:SFSGTM_20180"/>
<proteinExistence type="predicted"/>
<evidence type="ECO:0000256" key="1">
    <source>
        <dbReference type="ARBA" id="ARBA00004651"/>
    </source>
</evidence>
<evidence type="ECO:0000313" key="8">
    <source>
        <dbReference type="Proteomes" id="UP000463939"/>
    </source>
</evidence>
<comment type="subcellular location">
    <subcellularLocation>
        <location evidence="1">Cell membrane</location>
        <topology evidence="1">Multi-pass membrane protein</topology>
    </subcellularLocation>
</comment>
<dbReference type="EMBL" id="AP021881">
    <property type="protein sequence ID" value="BBP01310.1"/>
    <property type="molecule type" value="Genomic_DNA"/>
</dbReference>
<name>A0A809SI16_9PROT</name>
<keyword evidence="4 6" id="KW-1133">Transmembrane helix</keyword>
<feature type="transmembrane region" description="Helical" evidence="6">
    <location>
        <begin position="12"/>
        <end position="30"/>
    </location>
</feature>
<evidence type="ECO:0000313" key="7">
    <source>
        <dbReference type="EMBL" id="BBP01310.1"/>
    </source>
</evidence>
<gene>
    <name evidence="7" type="ORF">SFSGTM_20180</name>
</gene>
<dbReference type="AlphaFoldDB" id="A0A809SI16"/>
<feature type="transmembrane region" description="Helical" evidence="6">
    <location>
        <begin position="304"/>
        <end position="324"/>
    </location>
</feature>
<dbReference type="PANTHER" id="PTHR33529">
    <property type="entry name" value="SLR0882 PROTEIN-RELATED"/>
    <property type="match status" value="1"/>
</dbReference>
<accession>A0A809SI16</accession>
<dbReference type="Proteomes" id="UP000463939">
    <property type="component" value="Chromosome"/>
</dbReference>
<protein>
    <submittedName>
        <fullName evidence="7">LPS export ABC transporter permease LptG</fullName>
    </submittedName>
</protein>
<feature type="transmembrane region" description="Helical" evidence="6">
    <location>
        <begin position="274"/>
        <end position="292"/>
    </location>
</feature>
<dbReference type="GO" id="GO:0043190">
    <property type="term" value="C:ATP-binding cassette (ABC) transporter complex"/>
    <property type="evidence" value="ECO:0007669"/>
    <property type="project" value="InterPro"/>
</dbReference>
<sequence length="357" mass="40320">MKLIVRYLAKEALASSLFVFVALMTLFAFFDLINELDALGKGHYGFGQILLYVTLSIPGHLYELLPVAALIGTLVAMARLVENSEFSIMLVSGLSMQRIAVYLMMVGLVFTALTFVFGEIIAPASDRYAEQMKLKATNSLVAQAFRSGLWVRDDRNFINVREVTPDGELHDVNVYTFDDKFRLQRIYRAATGTFLHDNVWQLHGIDETRFAATGVTVGHVDSSEWKSVLTPSIMNVLLVPPEKMSAVNLWEYIQHLHENHQPSKRYEIALWSKLIYPFAAPIMILLALPFAYHRPRAGGVSLRVFAGIMLGLGYHLFNRLFAYMGLLNDWQPLVSALVPTLMFLVLGVYLLKRVEQQ</sequence>
<dbReference type="RefSeq" id="WP_162085108.1">
    <property type="nucleotide sequence ID" value="NZ_AP021881.1"/>
</dbReference>
<dbReference type="GO" id="GO:0015920">
    <property type="term" value="P:lipopolysaccharide transport"/>
    <property type="evidence" value="ECO:0007669"/>
    <property type="project" value="TreeGrafter"/>
</dbReference>
<feature type="transmembrane region" description="Helical" evidence="6">
    <location>
        <begin position="99"/>
        <end position="122"/>
    </location>
</feature>
<evidence type="ECO:0000256" key="2">
    <source>
        <dbReference type="ARBA" id="ARBA00022475"/>
    </source>
</evidence>
<keyword evidence="5 6" id="KW-0472">Membrane</keyword>